<dbReference type="PIRSF" id="PIRSF018005">
    <property type="entry name" value="UCP018005"/>
    <property type="match status" value="1"/>
</dbReference>
<dbReference type="AlphaFoldDB" id="A0AAN9YJX6"/>
<keyword evidence="7" id="KW-1185">Reference proteome</keyword>
<dbReference type="Gene3D" id="3.40.50.150">
    <property type="entry name" value="Vaccinia Virus protein VP39"/>
    <property type="match status" value="1"/>
</dbReference>
<dbReference type="PANTHER" id="PTHR43397:SF1">
    <property type="entry name" value="ERGOTHIONEINE BIOSYNTHESIS PROTEIN 1"/>
    <property type="match status" value="1"/>
</dbReference>
<comment type="caution">
    <text evidence="6">The sequence shown here is derived from an EMBL/GenBank/DDBJ whole genome shotgun (WGS) entry which is preliminary data.</text>
</comment>
<name>A0AAN9YJX6_9PEZI</name>
<sequence length="380" mass="42989">MSLLQPEFEEGTILDIGGSKLPSTLKALVCKFIFPKDTSETPLLPSALMWDDTGLNLFRQITRNPTYNLMADELSLIKENLGVIADSVKDASTIIDLGSGDFRKLRLLLSALSQAGKRITYYAVDLSRDSLQDNLAQFAKQGYPPTTKGYGLWGTFNDAHSWLSRFPRGEGPRYFCSLGSQLGNDYFPETVRIWRQWATLLNSNGRGEGDKGDRFLVGLDATSDRTRLWASYHGDDAEGYNSLFEKYIRNGFSHSNKVLGVPWYKHGDWDIDGEIVEEPYTMHRFVLTARTDVEIRVPPGGLGGDKGESQQGLHQGDPLVKKFTKGDRIHCYEAFKYGPEVVLRQFEEAGYDLLSRWSTADGTWREKPPIRKPFHKYQYC</sequence>
<evidence type="ECO:0000259" key="5">
    <source>
        <dbReference type="Pfam" id="PF10017"/>
    </source>
</evidence>
<feature type="domain" description="Histidine-specific methyltransferase SAM-dependent" evidence="5">
    <location>
        <begin position="41"/>
        <end position="362"/>
    </location>
</feature>
<dbReference type="PANTHER" id="PTHR43397">
    <property type="entry name" value="ERGOTHIONEINE BIOSYNTHESIS PROTEIN 1"/>
    <property type="match status" value="1"/>
</dbReference>
<dbReference type="InterPro" id="IPR029063">
    <property type="entry name" value="SAM-dependent_MTases_sf"/>
</dbReference>
<accession>A0AAN9YJX6</accession>
<keyword evidence="2" id="KW-0489">Methyltransferase</keyword>
<dbReference type="GO" id="GO:0008168">
    <property type="term" value="F:methyltransferase activity"/>
    <property type="evidence" value="ECO:0007669"/>
    <property type="project" value="UniProtKB-KW"/>
</dbReference>
<dbReference type="Proteomes" id="UP001320420">
    <property type="component" value="Unassembled WGS sequence"/>
</dbReference>
<evidence type="ECO:0000256" key="3">
    <source>
        <dbReference type="ARBA" id="ARBA00022679"/>
    </source>
</evidence>
<dbReference type="Pfam" id="PF10017">
    <property type="entry name" value="Methyltransf_33"/>
    <property type="match status" value="1"/>
</dbReference>
<evidence type="ECO:0000256" key="4">
    <source>
        <dbReference type="ARBA" id="ARBA00022691"/>
    </source>
</evidence>
<organism evidence="6 7">
    <name type="scientific">Diatrype stigma</name>
    <dbReference type="NCBI Taxonomy" id="117547"/>
    <lineage>
        <taxon>Eukaryota</taxon>
        <taxon>Fungi</taxon>
        <taxon>Dikarya</taxon>
        <taxon>Ascomycota</taxon>
        <taxon>Pezizomycotina</taxon>
        <taxon>Sordariomycetes</taxon>
        <taxon>Xylariomycetidae</taxon>
        <taxon>Xylariales</taxon>
        <taxon>Diatrypaceae</taxon>
        <taxon>Diatrype</taxon>
    </lineage>
</organism>
<evidence type="ECO:0000313" key="6">
    <source>
        <dbReference type="EMBL" id="KAK7745669.1"/>
    </source>
</evidence>
<proteinExistence type="inferred from homology"/>
<comment type="similarity">
    <text evidence="1">Belongs to the methyltransferase superfamily.</text>
</comment>
<gene>
    <name evidence="6" type="ORF">SLS62_009710</name>
</gene>
<dbReference type="InterPro" id="IPR017804">
    <property type="entry name" value="MeTrfase_EgtD-like"/>
</dbReference>
<evidence type="ECO:0000313" key="7">
    <source>
        <dbReference type="Proteomes" id="UP001320420"/>
    </source>
</evidence>
<protein>
    <recommendedName>
        <fullName evidence="5">Histidine-specific methyltransferase SAM-dependent domain-containing protein</fullName>
    </recommendedName>
</protein>
<dbReference type="InterPro" id="IPR051128">
    <property type="entry name" value="EgtD_Methyltrsf_superfamily"/>
</dbReference>
<dbReference type="InterPro" id="IPR019257">
    <property type="entry name" value="MeTrfase_dom"/>
</dbReference>
<keyword evidence="3" id="KW-0808">Transferase</keyword>
<evidence type="ECO:0000256" key="1">
    <source>
        <dbReference type="ARBA" id="ARBA00008361"/>
    </source>
</evidence>
<keyword evidence="4" id="KW-0949">S-adenosyl-L-methionine</keyword>
<evidence type="ECO:0000256" key="2">
    <source>
        <dbReference type="ARBA" id="ARBA00022603"/>
    </source>
</evidence>
<dbReference type="GO" id="GO:0032259">
    <property type="term" value="P:methylation"/>
    <property type="evidence" value="ECO:0007669"/>
    <property type="project" value="UniProtKB-KW"/>
</dbReference>
<dbReference type="EMBL" id="JAKJXP020000106">
    <property type="protein sequence ID" value="KAK7745669.1"/>
    <property type="molecule type" value="Genomic_DNA"/>
</dbReference>
<reference evidence="6 7" key="1">
    <citation type="submission" date="2024-02" db="EMBL/GenBank/DDBJ databases">
        <title>De novo assembly and annotation of 12 fungi associated with fruit tree decline syndrome in Ontario, Canada.</title>
        <authorList>
            <person name="Sulman M."/>
            <person name="Ellouze W."/>
            <person name="Ilyukhin E."/>
        </authorList>
    </citation>
    <scope>NUCLEOTIDE SEQUENCE [LARGE SCALE GENOMIC DNA]</scope>
    <source>
        <strain evidence="6 7">M11/M66-122</strain>
    </source>
</reference>